<dbReference type="STRING" id="30019.A0A0M4ENM9"/>
<dbReference type="EMBL" id="CP012526">
    <property type="protein sequence ID" value="ALC45547.1"/>
    <property type="molecule type" value="Genomic_DNA"/>
</dbReference>
<feature type="domain" description="DUF4788" evidence="1">
    <location>
        <begin position="6"/>
        <end position="134"/>
    </location>
</feature>
<dbReference type="PANTHER" id="PTHR39079">
    <property type="entry name" value="FI08034P-RELATED"/>
    <property type="match status" value="1"/>
</dbReference>
<gene>
    <name evidence="2" type="ORF">Dbus_chr3Rg297</name>
</gene>
<dbReference type="PANTHER" id="PTHR39079:SF1">
    <property type="entry name" value="GH11706P-RELATED"/>
    <property type="match status" value="1"/>
</dbReference>
<sequence>FLFEAVVTRFEAKNVEELDLRLLEVTLLFNNISVSITAGRINVNEIVSGFGIDFVVDPISLRSKLEEQGIQMMVCYAAEILGAGVIMLPKMCTDRIVDGMNEIMHLDSCQIENDAGKPVGSIEILIRLMIKCDE</sequence>
<dbReference type="InterPro" id="IPR031992">
    <property type="entry name" value="DUF4788"/>
</dbReference>
<name>A0A0M4ENM9_DROBS</name>
<dbReference type="OMA" id="CQIENDA"/>
<feature type="non-terminal residue" evidence="2">
    <location>
        <position position="1"/>
    </location>
</feature>
<proteinExistence type="predicted"/>
<evidence type="ECO:0000259" key="1">
    <source>
        <dbReference type="Pfam" id="PF16032"/>
    </source>
</evidence>
<reference evidence="2 3" key="1">
    <citation type="submission" date="2015-08" db="EMBL/GenBank/DDBJ databases">
        <title>Ancestral chromatin configuration constrains chromatin evolution on differentiating sex chromosomes in Drosophila.</title>
        <authorList>
            <person name="Zhou Q."/>
            <person name="Bachtrog D."/>
        </authorList>
    </citation>
    <scope>NUCLEOTIDE SEQUENCE [LARGE SCALE GENOMIC DNA]</scope>
    <source>
        <tissue evidence="2">Whole larvae</tissue>
    </source>
</reference>
<organism evidence="2 3">
    <name type="scientific">Drosophila busckii</name>
    <name type="common">Fruit fly</name>
    <dbReference type="NCBI Taxonomy" id="30019"/>
    <lineage>
        <taxon>Eukaryota</taxon>
        <taxon>Metazoa</taxon>
        <taxon>Ecdysozoa</taxon>
        <taxon>Arthropoda</taxon>
        <taxon>Hexapoda</taxon>
        <taxon>Insecta</taxon>
        <taxon>Pterygota</taxon>
        <taxon>Neoptera</taxon>
        <taxon>Endopterygota</taxon>
        <taxon>Diptera</taxon>
        <taxon>Brachycera</taxon>
        <taxon>Muscomorpha</taxon>
        <taxon>Ephydroidea</taxon>
        <taxon>Drosophilidae</taxon>
        <taxon>Drosophila</taxon>
    </lineage>
</organism>
<dbReference type="Proteomes" id="UP000494163">
    <property type="component" value="Chromosome 3R"/>
</dbReference>
<protein>
    <submittedName>
        <fullName evidence="2">CG3199</fullName>
    </submittedName>
</protein>
<dbReference type="OrthoDB" id="7854289at2759"/>
<dbReference type="AlphaFoldDB" id="A0A0M4ENM9"/>
<keyword evidence="3" id="KW-1185">Reference proteome</keyword>
<feature type="non-terminal residue" evidence="2">
    <location>
        <position position="134"/>
    </location>
</feature>
<evidence type="ECO:0000313" key="2">
    <source>
        <dbReference type="EMBL" id="ALC45547.1"/>
    </source>
</evidence>
<dbReference type="Pfam" id="PF16032">
    <property type="entry name" value="DUF4788"/>
    <property type="match status" value="1"/>
</dbReference>
<evidence type="ECO:0000313" key="3">
    <source>
        <dbReference type="Proteomes" id="UP000494163"/>
    </source>
</evidence>
<accession>A0A0M4ENM9</accession>